<sequence>MARYSRSGKDEILGILHSKKLVNSHPFECGWFIKVEMNDAGELKNLMKPKLCDE</sequence>
<proteinExistence type="predicted"/>
<dbReference type="InterPro" id="IPR033753">
    <property type="entry name" value="GCV_H/Fam206"/>
</dbReference>
<reference evidence="1 2" key="1">
    <citation type="submission" date="2013-09" db="EMBL/GenBank/DDBJ databases">
        <title>Corchorus capsularis genome sequencing.</title>
        <authorList>
            <person name="Alam M."/>
            <person name="Haque M.S."/>
            <person name="Islam M.S."/>
            <person name="Emdad E.M."/>
            <person name="Islam M.M."/>
            <person name="Ahmed B."/>
            <person name="Halim A."/>
            <person name="Hossen Q.M.M."/>
            <person name="Hossain M.Z."/>
            <person name="Ahmed R."/>
            <person name="Khan M.M."/>
            <person name="Islam R."/>
            <person name="Rashid M.M."/>
            <person name="Khan S.A."/>
            <person name="Rahman M.S."/>
            <person name="Alam M."/>
        </authorList>
    </citation>
    <scope>NUCLEOTIDE SEQUENCE [LARGE SCALE GENOMIC DNA]</scope>
    <source>
        <strain evidence="2">cv. CVL-1</strain>
        <tissue evidence="1">Whole seedling</tissue>
    </source>
</reference>
<dbReference type="InterPro" id="IPR011053">
    <property type="entry name" value="Single_hybrid_motif"/>
</dbReference>
<dbReference type="Gramene" id="OMO50368">
    <property type="protein sequence ID" value="OMO50368"/>
    <property type="gene ID" value="CCACVL1_30481"/>
</dbReference>
<dbReference type="EMBL" id="AWWV01016180">
    <property type="protein sequence ID" value="OMO50368.1"/>
    <property type="molecule type" value="Genomic_DNA"/>
</dbReference>
<comment type="caution">
    <text evidence="1">The sequence shown here is derived from an EMBL/GenBank/DDBJ whole genome shotgun (WGS) entry which is preliminary data.</text>
</comment>
<dbReference type="AlphaFoldDB" id="A0A1R3FWX7"/>
<protein>
    <submittedName>
        <fullName evidence="1">Glycine cleavage H-protein</fullName>
    </submittedName>
</protein>
<accession>A0A1R3FWX7</accession>
<dbReference type="Pfam" id="PF01597">
    <property type="entry name" value="GCV_H"/>
    <property type="match status" value="1"/>
</dbReference>
<gene>
    <name evidence="1" type="ORF">CCACVL1_30481</name>
</gene>
<organism evidence="1 2">
    <name type="scientific">Corchorus capsularis</name>
    <name type="common">Jute</name>
    <dbReference type="NCBI Taxonomy" id="210143"/>
    <lineage>
        <taxon>Eukaryota</taxon>
        <taxon>Viridiplantae</taxon>
        <taxon>Streptophyta</taxon>
        <taxon>Embryophyta</taxon>
        <taxon>Tracheophyta</taxon>
        <taxon>Spermatophyta</taxon>
        <taxon>Magnoliopsida</taxon>
        <taxon>eudicotyledons</taxon>
        <taxon>Gunneridae</taxon>
        <taxon>Pentapetalae</taxon>
        <taxon>rosids</taxon>
        <taxon>malvids</taxon>
        <taxon>Malvales</taxon>
        <taxon>Malvaceae</taxon>
        <taxon>Grewioideae</taxon>
        <taxon>Apeibeae</taxon>
        <taxon>Corchorus</taxon>
    </lineage>
</organism>
<dbReference type="SUPFAM" id="SSF51230">
    <property type="entry name" value="Single hybrid motif"/>
    <property type="match status" value="1"/>
</dbReference>
<name>A0A1R3FWX7_COCAP</name>
<evidence type="ECO:0000313" key="1">
    <source>
        <dbReference type="EMBL" id="OMO50368.1"/>
    </source>
</evidence>
<keyword evidence="2" id="KW-1185">Reference proteome</keyword>
<dbReference type="Proteomes" id="UP000188268">
    <property type="component" value="Unassembled WGS sequence"/>
</dbReference>
<dbReference type="Gene3D" id="2.40.50.100">
    <property type="match status" value="1"/>
</dbReference>
<dbReference type="OrthoDB" id="10264154at2759"/>
<evidence type="ECO:0000313" key="2">
    <source>
        <dbReference type="Proteomes" id="UP000188268"/>
    </source>
</evidence>